<reference evidence="7 8" key="1">
    <citation type="submission" date="2021-05" db="EMBL/GenBank/DDBJ databases">
        <title>Genome Assembly of Synthetic Allotetraploid Brassica napus Reveals Homoeologous Exchanges between Subgenomes.</title>
        <authorList>
            <person name="Davis J.T."/>
        </authorList>
    </citation>
    <scope>NUCLEOTIDE SEQUENCE [LARGE SCALE GENOMIC DNA]</scope>
    <source>
        <strain evidence="8">cv. Da-Ae</strain>
        <tissue evidence="7">Seedling</tissue>
    </source>
</reference>
<feature type="transmembrane region" description="Helical" evidence="6">
    <location>
        <begin position="210"/>
        <end position="230"/>
    </location>
</feature>
<evidence type="ECO:0000313" key="7">
    <source>
        <dbReference type="EMBL" id="KAH0918388.1"/>
    </source>
</evidence>
<protein>
    <submittedName>
        <fullName evidence="7">Uncharacterized protein</fullName>
    </submittedName>
</protein>
<dbReference type="EMBL" id="JAGKQM010000007">
    <property type="protein sequence ID" value="KAH0918388.1"/>
    <property type="molecule type" value="Genomic_DNA"/>
</dbReference>
<comment type="caution">
    <text evidence="7">The sequence shown here is derived from an EMBL/GenBank/DDBJ whole genome shotgun (WGS) entry which is preliminary data.</text>
</comment>
<comment type="subcellular location">
    <subcellularLocation>
        <location evidence="1">Membrane</location>
        <topology evidence="1">Multi-pass membrane protein</topology>
    </subcellularLocation>
</comment>
<sequence>MWTILSSHELHQTKFQQEQFPEYYTSSCQQDSDLKTFDSSLHKRTNSVMKLLADQAKSQSISQGSLMEVYEFMLDLNRDVVKEIIESREDVRNNKDLTSLVDVYFKNTSKTLDFCNTVQNCVKIAENSRLIIRYAVKQFEAESEDANKNKYAKTLEELNKFKAVGDPFDGEFLTQYDSVYEEQVLLLDELGKLRAKLDKKQRNLKTWRRLSNVVFITAFVSVLLLSVAAAALSAPIVLTAVAAGLTPSIEVVGKWSNKMWKKYEKAVKRQRGLVSTVETGVKVNRIATDSIKLEVENLRIRLKFILETVDFAVERGEDEEATRLAMQEIKKKVEGLTEKIKENTSPVRTDMRSRYSSDLKYYTSACQQDSDLKTFDSSLHQRTTSVMKSLADQAAKSQSISQGTLMEVYEFLLDLNRDIVRDIIESREHVRKNKDLTSLVDVYFKTMCSGLIALGRLVFLKHIRSLPSNSVS</sequence>
<keyword evidence="3 6" id="KW-0812">Transmembrane</keyword>
<name>A0ABQ8CMW0_BRANA</name>
<evidence type="ECO:0000256" key="1">
    <source>
        <dbReference type="ARBA" id="ARBA00004141"/>
    </source>
</evidence>
<evidence type="ECO:0000256" key="6">
    <source>
        <dbReference type="SAM" id="Phobius"/>
    </source>
</evidence>
<accession>A0ABQ8CMW0</accession>
<dbReference type="InterPro" id="IPR007749">
    <property type="entry name" value="DUF677"/>
</dbReference>
<evidence type="ECO:0000256" key="4">
    <source>
        <dbReference type="ARBA" id="ARBA00022989"/>
    </source>
</evidence>
<organism evidence="7 8">
    <name type="scientific">Brassica napus</name>
    <name type="common">Rape</name>
    <dbReference type="NCBI Taxonomy" id="3708"/>
    <lineage>
        <taxon>Eukaryota</taxon>
        <taxon>Viridiplantae</taxon>
        <taxon>Streptophyta</taxon>
        <taxon>Embryophyta</taxon>
        <taxon>Tracheophyta</taxon>
        <taxon>Spermatophyta</taxon>
        <taxon>Magnoliopsida</taxon>
        <taxon>eudicotyledons</taxon>
        <taxon>Gunneridae</taxon>
        <taxon>Pentapetalae</taxon>
        <taxon>rosids</taxon>
        <taxon>malvids</taxon>
        <taxon>Brassicales</taxon>
        <taxon>Brassicaceae</taxon>
        <taxon>Brassiceae</taxon>
        <taxon>Brassica</taxon>
    </lineage>
</organism>
<evidence type="ECO:0000256" key="2">
    <source>
        <dbReference type="ARBA" id="ARBA00009074"/>
    </source>
</evidence>
<evidence type="ECO:0000313" key="8">
    <source>
        <dbReference type="Proteomes" id="UP000824890"/>
    </source>
</evidence>
<proteinExistence type="inferred from homology"/>
<comment type="similarity">
    <text evidence="2">Belongs to the UPF0496 family.</text>
</comment>
<dbReference type="Proteomes" id="UP000824890">
    <property type="component" value="Unassembled WGS sequence"/>
</dbReference>
<dbReference type="PANTHER" id="PTHR31113:SF13">
    <property type="entry name" value="(RAPE) HYPOTHETICAL PROTEIN"/>
    <property type="match status" value="1"/>
</dbReference>
<gene>
    <name evidence="7" type="ORF">HID58_026048</name>
</gene>
<dbReference type="Pfam" id="PF05055">
    <property type="entry name" value="DUF677"/>
    <property type="match status" value="2"/>
</dbReference>
<keyword evidence="4 6" id="KW-1133">Transmembrane helix</keyword>
<evidence type="ECO:0000256" key="3">
    <source>
        <dbReference type="ARBA" id="ARBA00022692"/>
    </source>
</evidence>
<keyword evidence="5 6" id="KW-0472">Membrane</keyword>
<keyword evidence="8" id="KW-1185">Reference proteome</keyword>
<dbReference type="PANTHER" id="PTHR31113">
    <property type="entry name" value="UPF0496 PROTEIN 3-RELATED"/>
    <property type="match status" value="1"/>
</dbReference>
<evidence type="ECO:0000256" key="5">
    <source>
        <dbReference type="ARBA" id="ARBA00023136"/>
    </source>
</evidence>